<proteinExistence type="predicted"/>
<feature type="region of interest" description="Disordered" evidence="1">
    <location>
        <begin position="26"/>
        <end position="61"/>
    </location>
</feature>
<evidence type="ECO:0000313" key="2">
    <source>
        <dbReference type="EMBL" id="EBH3262546.1"/>
    </source>
</evidence>
<organism evidence="2">
    <name type="scientific">Salmonella enterica subsp. enterica serovar Heidelberg</name>
    <dbReference type="NCBI Taxonomy" id="611"/>
    <lineage>
        <taxon>Bacteria</taxon>
        <taxon>Pseudomonadati</taxon>
        <taxon>Pseudomonadota</taxon>
        <taxon>Gammaproteobacteria</taxon>
        <taxon>Enterobacterales</taxon>
        <taxon>Enterobacteriaceae</taxon>
        <taxon>Salmonella</taxon>
    </lineage>
</organism>
<protein>
    <submittedName>
        <fullName evidence="2">Uncharacterized protein</fullName>
    </submittedName>
</protein>
<gene>
    <name evidence="2" type="ORF">FKG75_24635</name>
</gene>
<sequence length="61" mass="6901">MPPSVFRFPGASSLIRSLRSVMRLRRARPPQSCGKPHHCWAERRKPPESPLLKKTPKGAVI</sequence>
<dbReference type="AlphaFoldDB" id="A0A5T4JFN1"/>
<dbReference type="EMBL" id="AAFLTG010000046">
    <property type="protein sequence ID" value="EBH3262546.1"/>
    <property type="molecule type" value="Genomic_DNA"/>
</dbReference>
<accession>A0A5T4JFN1</accession>
<reference evidence="2" key="1">
    <citation type="submission" date="2019-06" db="EMBL/GenBank/DDBJ databases">
        <authorList>
            <person name="Ashton P.M."/>
            <person name="Dallman T."/>
            <person name="Nair S."/>
            <person name="De Pinna E."/>
            <person name="Peters T."/>
            <person name="Grant K."/>
        </authorList>
    </citation>
    <scope>NUCLEOTIDE SEQUENCE</scope>
    <source>
        <strain evidence="2">761578</strain>
    </source>
</reference>
<comment type="caution">
    <text evidence="2">The sequence shown here is derived from an EMBL/GenBank/DDBJ whole genome shotgun (WGS) entry which is preliminary data.</text>
</comment>
<evidence type="ECO:0000256" key="1">
    <source>
        <dbReference type="SAM" id="MobiDB-lite"/>
    </source>
</evidence>
<name>A0A5T4JFN1_SALET</name>